<evidence type="ECO:0000313" key="6">
    <source>
        <dbReference type="EMBL" id="KAF7802865.1"/>
    </source>
</evidence>
<evidence type="ECO:0000256" key="4">
    <source>
        <dbReference type="ARBA" id="ARBA00023002"/>
    </source>
</evidence>
<dbReference type="PROSITE" id="PS50292">
    <property type="entry name" value="PEROXIDASE_3"/>
    <property type="match status" value="1"/>
</dbReference>
<dbReference type="EMBL" id="JAAIUW010000013">
    <property type="protein sequence ID" value="KAF7802865.1"/>
    <property type="molecule type" value="Genomic_DNA"/>
</dbReference>
<dbReference type="GO" id="GO:0020037">
    <property type="term" value="F:heme binding"/>
    <property type="evidence" value="ECO:0007669"/>
    <property type="project" value="InterPro"/>
</dbReference>
<keyword evidence="7" id="KW-1185">Reference proteome</keyword>
<evidence type="ECO:0000256" key="2">
    <source>
        <dbReference type="ARBA" id="ARBA00022821"/>
    </source>
</evidence>
<dbReference type="GO" id="GO:0016702">
    <property type="term" value="F:oxidoreductase activity, acting on single donors with incorporation of molecular oxygen, incorporation of two atoms of oxygen"/>
    <property type="evidence" value="ECO:0007669"/>
    <property type="project" value="TreeGrafter"/>
</dbReference>
<dbReference type="GO" id="GO:0004601">
    <property type="term" value="F:peroxidase activity"/>
    <property type="evidence" value="ECO:0007669"/>
    <property type="project" value="InterPro"/>
</dbReference>
<dbReference type="GO" id="GO:0006952">
    <property type="term" value="P:defense response"/>
    <property type="evidence" value="ECO:0007669"/>
    <property type="project" value="UniProtKB-KW"/>
</dbReference>
<protein>
    <submittedName>
        <fullName evidence="6">Alpha-dioxygenase 1-like</fullName>
    </submittedName>
</protein>
<dbReference type="Gene3D" id="1.10.640.10">
    <property type="entry name" value="Haem peroxidase domain superfamily, animal type"/>
    <property type="match status" value="1"/>
</dbReference>
<dbReference type="SUPFAM" id="SSF48113">
    <property type="entry name" value="Heme-dependent peroxidases"/>
    <property type="match status" value="1"/>
</dbReference>
<keyword evidence="1" id="KW-0479">Metal-binding</keyword>
<proteinExistence type="predicted"/>
<dbReference type="GO" id="GO:0006631">
    <property type="term" value="P:fatty acid metabolic process"/>
    <property type="evidence" value="ECO:0007669"/>
    <property type="project" value="UniProtKB-ARBA"/>
</dbReference>
<dbReference type="InterPro" id="IPR019791">
    <property type="entry name" value="Haem_peroxidase_animal"/>
</dbReference>
<dbReference type="Proteomes" id="UP000634136">
    <property type="component" value="Unassembled WGS sequence"/>
</dbReference>
<sequence length="221" mass="25606">MRNLIGLTGEKTLGEIGIERQMVSMGHQACGALELWNYPLWMRDLIPHNVDGTERPHHVDLAALEIYRDRERNVARYNQFRRGILLLPITKWEDLTDDKEAIQALEDVYGGDVEELDLLVGLMAEKKIKGFAISETAFVIFLLMATRRLEADRFFTSNFNEETYTKKGLEWVNSTESLKDVIDRHYPEMTHKWMNSSSAFSVWDSSPNTPNHIPLYLRIPH</sequence>
<keyword evidence="2" id="KW-0611">Plant defense</keyword>
<gene>
    <name evidence="6" type="ORF">G2W53_041976</name>
</gene>
<dbReference type="Pfam" id="PF03098">
    <property type="entry name" value="An_peroxidase"/>
    <property type="match status" value="1"/>
</dbReference>
<dbReference type="GO" id="GO:0006979">
    <property type="term" value="P:response to oxidative stress"/>
    <property type="evidence" value="ECO:0007669"/>
    <property type="project" value="InterPro"/>
</dbReference>
<dbReference type="AlphaFoldDB" id="A0A834VZL0"/>
<name>A0A834VZL0_9FABA</name>
<organism evidence="6 7">
    <name type="scientific">Senna tora</name>
    <dbReference type="NCBI Taxonomy" id="362788"/>
    <lineage>
        <taxon>Eukaryota</taxon>
        <taxon>Viridiplantae</taxon>
        <taxon>Streptophyta</taxon>
        <taxon>Embryophyta</taxon>
        <taxon>Tracheophyta</taxon>
        <taxon>Spermatophyta</taxon>
        <taxon>Magnoliopsida</taxon>
        <taxon>eudicotyledons</taxon>
        <taxon>Gunneridae</taxon>
        <taxon>Pentapetalae</taxon>
        <taxon>rosids</taxon>
        <taxon>fabids</taxon>
        <taxon>Fabales</taxon>
        <taxon>Fabaceae</taxon>
        <taxon>Caesalpinioideae</taxon>
        <taxon>Cassia clade</taxon>
        <taxon>Senna</taxon>
    </lineage>
</organism>
<dbReference type="PANTHER" id="PTHR11903">
    <property type="entry name" value="PROSTAGLANDIN G/H SYNTHASE"/>
    <property type="match status" value="1"/>
</dbReference>
<keyword evidence="3 6" id="KW-0223">Dioxygenase</keyword>
<evidence type="ECO:0000256" key="1">
    <source>
        <dbReference type="ARBA" id="ARBA00022723"/>
    </source>
</evidence>
<evidence type="ECO:0000313" key="7">
    <source>
        <dbReference type="Proteomes" id="UP000634136"/>
    </source>
</evidence>
<evidence type="ECO:0000256" key="5">
    <source>
        <dbReference type="ARBA" id="ARBA00023004"/>
    </source>
</evidence>
<keyword evidence="5" id="KW-0408">Iron</keyword>
<evidence type="ECO:0000256" key="3">
    <source>
        <dbReference type="ARBA" id="ARBA00022964"/>
    </source>
</evidence>
<dbReference type="InterPro" id="IPR050783">
    <property type="entry name" value="Oxylipin_biosynth_metab"/>
</dbReference>
<dbReference type="GO" id="GO:0046872">
    <property type="term" value="F:metal ion binding"/>
    <property type="evidence" value="ECO:0007669"/>
    <property type="project" value="UniProtKB-KW"/>
</dbReference>
<dbReference type="PANTHER" id="PTHR11903:SF11">
    <property type="entry name" value="ALPHA-DIOXYGENASE 1"/>
    <property type="match status" value="1"/>
</dbReference>
<comment type="caution">
    <text evidence="6">The sequence shown here is derived from an EMBL/GenBank/DDBJ whole genome shotgun (WGS) entry which is preliminary data.</text>
</comment>
<dbReference type="InterPro" id="IPR010255">
    <property type="entry name" value="Haem_peroxidase_sf"/>
</dbReference>
<dbReference type="InterPro" id="IPR037120">
    <property type="entry name" value="Haem_peroxidase_sf_animal"/>
</dbReference>
<dbReference type="OrthoDB" id="823504at2759"/>
<keyword evidence="4" id="KW-0560">Oxidoreductase</keyword>
<accession>A0A834VZL0</accession>
<reference evidence="6" key="1">
    <citation type="submission" date="2020-09" db="EMBL/GenBank/DDBJ databases">
        <title>Genome-Enabled Discovery of Anthraquinone Biosynthesis in Senna tora.</title>
        <authorList>
            <person name="Kang S.-H."/>
            <person name="Pandey R.P."/>
            <person name="Lee C.-M."/>
            <person name="Sim J.-S."/>
            <person name="Jeong J.-T."/>
            <person name="Choi B.-S."/>
            <person name="Jung M."/>
            <person name="Ginzburg D."/>
            <person name="Zhao K."/>
            <person name="Won S.Y."/>
            <person name="Oh T.-J."/>
            <person name="Yu Y."/>
            <person name="Kim N.-H."/>
            <person name="Lee O.R."/>
            <person name="Lee T.-H."/>
            <person name="Bashyal P."/>
            <person name="Kim T.-S."/>
            <person name="Lee W.-H."/>
            <person name="Kawkins C."/>
            <person name="Kim C.-K."/>
            <person name="Kim J.S."/>
            <person name="Ahn B.O."/>
            <person name="Rhee S.Y."/>
            <person name="Sohng J.K."/>
        </authorList>
    </citation>
    <scope>NUCLEOTIDE SEQUENCE</scope>
    <source>
        <tissue evidence="6">Leaf</tissue>
    </source>
</reference>